<evidence type="ECO:0000313" key="2">
    <source>
        <dbReference type="EMBL" id="MFC4956875.1"/>
    </source>
</evidence>
<dbReference type="CDD" id="cd03024">
    <property type="entry name" value="DsbA_FrnE"/>
    <property type="match status" value="1"/>
</dbReference>
<evidence type="ECO:0000259" key="1">
    <source>
        <dbReference type="Pfam" id="PF01323"/>
    </source>
</evidence>
<dbReference type="Gene3D" id="3.40.30.10">
    <property type="entry name" value="Glutaredoxin"/>
    <property type="match status" value="1"/>
</dbReference>
<accession>A0ABV9UII9</accession>
<comment type="caution">
    <text evidence="2">The sequence shown here is derived from an EMBL/GenBank/DDBJ whole genome shotgun (WGS) entry which is preliminary data.</text>
</comment>
<dbReference type="InterPro" id="IPR001853">
    <property type="entry name" value="DSBA-like_thioredoxin_dom"/>
</dbReference>
<dbReference type="EMBL" id="JBHSIZ010000011">
    <property type="protein sequence ID" value="MFC4956875.1"/>
    <property type="molecule type" value="Genomic_DNA"/>
</dbReference>
<dbReference type="InterPro" id="IPR036249">
    <property type="entry name" value="Thioredoxin-like_sf"/>
</dbReference>
<evidence type="ECO:0000313" key="3">
    <source>
        <dbReference type="Proteomes" id="UP001595834"/>
    </source>
</evidence>
<sequence length="214" mass="23990">MSTPVKIQVWSDYVCPFCMLAEGPLDEATKDLDVEIEWKPFELRPHPQPTLRPEDAYLPDIWRRAVYPMARRMDVDITLPTVSPQPYTRLAFEGYQFAAEHAKGTAYTRRMFRAFFQEDQDLGRLDVLQLLAEEIGLDGAAFRAALEQGTYSARHQDALREAQAHRVQSVPTLLIGDTRIEGVPSPAQLRKAILDAQAQQDTEPGGSCSVNGGC</sequence>
<dbReference type="SUPFAM" id="SSF52833">
    <property type="entry name" value="Thioredoxin-like"/>
    <property type="match status" value="1"/>
</dbReference>
<dbReference type="Proteomes" id="UP001595834">
    <property type="component" value="Unassembled WGS sequence"/>
</dbReference>
<dbReference type="RefSeq" id="WP_344380196.1">
    <property type="nucleotide sequence ID" value="NZ_BAAASQ010000038.1"/>
</dbReference>
<name>A0ABV9UII9_9ACTN</name>
<gene>
    <name evidence="2" type="ORF">ACFPFX_11275</name>
</gene>
<keyword evidence="3" id="KW-1185">Reference proteome</keyword>
<proteinExistence type="predicted"/>
<organism evidence="2 3">
    <name type="scientific">Streptomyces mauvecolor</name>
    <dbReference type="NCBI Taxonomy" id="58345"/>
    <lineage>
        <taxon>Bacteria</taxon>
        <taxon>Bacillati</taxon>
        <taxon>Actinomycetota</taxon>
        <taxon>Actinomycetes</taxon>
        <taxon>Kitasatosporales</taxon>
        <taxon>Streptomycetaceae</taxon>
        <taxon>Streptomyces</taxon>
    </lineage>
</organism>
<dbReference type="Pfam" id="PF01323">
    <property type="entry name" value="DSBA"/>
    <property type="match status" value="1"/>
</dbReference>
<protein>
    <submittedName>
        <fullName evidence="2">DsbA family oxidoreductase</fullName>
    </submittedName>
</protein>
<dbReference type="PANTHER" id="PTHR13887">
    <property type="entry name" value="GLUTATHIONE S-TRANSFERASE KAPPA"/>
    <property type="match status" value="1"/>
</dbReference>
<dbReference type="PANTHER" id="PTHR13887:SF33">
    <property type="entry name" value="ISOMERASE"/>
    <property type="match status" value="1"/>
</dbReference>
<feature type="domain" description="DSBA-like thioredoxin" evidence="1">
    <location>
        <begin position="7"/>
        <end position="193"/>
    </location>
</feature>
<reference evidence="3" key="1">
    <citation type="journal article" date="2019" name="Int. J. Syst. Evol. Microbiol.">
        <title>The Global Catalogue of Microorganisms (GCM) 10K type strain sequencing project: providing services to taxonomists for standard genome sequencing and annotation.</title>
        <authorList>
            <consortium name="The Broad Institute Genomics Platform"/>
            <consortium name="The Broad Institute Genome Sequencing Center for Infectious Disease"/>
            <person name="Wu L."/>
            <person name="Ma J."/>
        </authorList>
    </citation>
    <scope>NUCLEOTIDE SEQUENCE [LARGE SCALE GENOMIC DNA]</scope>
    <source>
        <strain evidence="3">CCM 7224</strain>
    </source>
</reference>